<dbReference type="AlphaFoldDB" id="A0A8J7C187"/>
<dbReference type="InterPro" id="IPR027383">
    <property type="entry name" value="Znf_put"/>
</dbReference>
<feature type="transmembrane region" description="Helical" evidence="1">
    <location>
        <begin position="99"/>
        <end position="118"/>
    </location>
</feature>
<organism evidence="3 4">
    <name type="scientific">Candidatus Polarisedimenticola svalbardensis</name>
    <dbReference type="NCBI Taxonomy" id="2886004"/>
    <lineage>
        <taxon>Bacteria</taxon>
        <taxon>Pseudomonadati</taxon>
        <taxon>Acidobacteriota</taxon>
        <taxon>Candidatus Polarisedimenticolia</taxon>
        <taxon>Candidatus Polarisedimenticolales</taxon>
        <taxon>Candidatus Polarisedimenticolaceae</taxon>
        <taxon>Candidatus Polarisedimenticola</taxon>
    </lineage>
</organism>
<sequence>MSQPVTCRVFREELFRFQSDEMSEGDRAVLQEHLNLCEDCAGLLELTDRLLASVKEALPREPAPAGLESRIRSALADVHTEAAGGQVVPLRRSWWKDPVVAAMAAVFLLAALITPVLMNRDIVPEPAVFTGTIVDFECDQAGLPLEMQRNCRARDHLNALKLDEGDYVHFNIHQTGYRNLVSDLDVRGRRVTVHGNLHPEIRTLEIIGVEELSGRL</sequence>
<comment type="caution">
    <text evidence="3">The sequence shown here is derived from an EMBL/GenBank/DDBJ whole genome shotgun (WGS) entry which is preliminary data.</text>
</comment>
<feature type="domain" description="Putative zinc-finger" evidence="2">
    <location>
        <begin position="7"/>
        <end position="41"/>
    </location>
</feature>
<evidence type="ECO:0000256" key="1">
    <source>
        <dbReference type="SAM" id="Phobius"/>
    </source>
</evidence>
<keyword evidence="1" id="KW-1133">Transmembrane helix</keyword>
<accession>A0A8J7C187</accession>
<protein>
    <submittedName>
        <fullName evidence="3">Zf-HC2 domain-containing protein</fullName>
    </submittedName>
</protein>
<evidence type="ECO:0000313" key="3">
    <source>
        <dbReference type="EMBL" id="MBD3866795.1"/>
    </source>
</evidence>
<keyword evidence="1" id="KW-0472">Membrane</keyword>
<proteinExistence type="predicted"/>
<dbReference type="Proteomes" id="UP000648239">
    <property type="component" value="Unassembled WGS sequence"/>
</dbReference>
<name>A0A8J7C187_9BACT</name>
<dbReference type="Pfam" id="PF13490">
    <property type="entry name" value="zf-HC2"/>
    <property type="match status" value="1"/>
</dbReference>
<keyword evidence="1" id="KW-0812">Transmembrane</keyword>
<evidence type="ECO:0000313" key="4">
    <source>
        <dbReference type="Proteomes" id="UP000648239"/>
    </source>
</evidence>
<reference evidence="3 4" key="1">
    <citation type="submission" date="2020-08" db="EMBL/GenBank/DDBJ databases">
        <title>Acidobacteriota in marine sediments use diverse sulfur dissimilation pathways.</title>
        <authorList>
            <person name="Wasmund K."/>
        </authorList>
    </citation>
    <scope>NUCLEOTIDE SEQUENCE [LARGE SCALE GENOMIC DNA]</scope>
    <source>
        <strain evidence="3">MAG AM4</strain>
    </source>
</reference>
<gene>
    <name evidence="3" type="ORF">IFK94_01615</name>
</gene>
<dbReference type="EMBL" id="JACXWD010000003">
    <property type="protein sequence ID" value="MBD3866795.1"/>
    <property type="molecule type" value="Genomic_DNA"/>
</dbReference>
<evidence type="ECO:0000259" key="2">
    <source>
        <dbReference type="Pfam" id="PF13490"/>
    </source>
</evidence>